<dbReference type="Proteomes" id="UP000035680">
    <property type="component" value="Unassembled WGS sequence"/>
</dbReference>
<sequence length="96" mass="10978">MTLLNLRRIGAQSVVSLSFPLSGGTVGSEYELNDVWTNCCYMGLVNIKISLIFFKYSYFIGFFVDFFSCNSTPIGIFNVYTVLSSYYSRFQVRFVI</sequence>
<name>A0A0K0EVI3_STRVS</name>
<reference evidence="2" key="2">
    <citation type="submission" date="2015-08" db="UniProtKB">
        <authorList>
            <consortium name="WormBaseParasite"/>
        </authorList>
    </citation>
    <scope>IDENTIFICATION</scope>
</reference>
<evidence type="ECO:0000313" key="2">
    <source>
        <dbReference type="WBParaSite" id="SVE_0053300.1"/>
    </source>
</evidence>
<protein>
    <submittedName>
        <fullName evidence="2">Uncharacterized protein</fullName>
    </submittedName>
</protein>
<accession>A0A0K0EVI3</accession>
<evidence type="ECO:0000313" key="1">
    <source>
        <dbReference type="Proteomes" id="UP000035680"/>
    </source>
</evidence>
<proteinExistence type="predicted"/>
<organism evidence="1 2">
    <name type="scientific">Strongyloides venezuelensis</name>
    <name type="common">Threadworm</name>
    <dbReference type="NCBI Taxonomy" id="75913"/>
    <lineage>
        <taxon>Eukaryota</taxon>
        <taxon>Metazoa</taxon>
        <taxon>Ecdysozoa</taxon>
        <taxon>Nematoda</taxon>
        <taxon>Chromadorea</taxon>
        <taxon>Rhabditida</taxon>
        <taxon>Tylenchina</taxon>
        <taxon>Panagrolaimomorpha</taxon>
        <taxon>Strongyloidoidea</taxon>
        <taxon>Strongyloididae</taxon>
        <taxon>Strongyloides</taxon>
    </lineage>
</organism>
<keyword evidence="1" id="KW-1185">Reference proteome</keyword>
<dbReference type="WBParaSite" id="SVE_0053300.1">
    <property type="protein sequence ID" value="SVE_0053300.1"/>
    <property type="gene ID" value="SVE_0053300"/>
</dbReference>
<reference evidence="1" key="1">
    <citation type="submission" date="2014-07" db="EMBL/GenBank/DDBJ databases">
        <authorList>
            <person name="Martin A.A"/>
            <person name="De Silva N."/>
        </authorList>
    </citation>
    <scope>NUCLEOTIDE SEQUENCE</scope>
</reference>
<dbReference type="AlphaFoldDB" id="A0A0K0EVI3"/>